<comment type="function">
    <text evidence="15">Catalyzes the hydrolysis of N-succinyl-L,L-diaminopimelic acid (SDAP), forming succinate and LL-2,6-diaminopimelate (DAP), an intermediate involved in the bacterial biosynthesis of lysine and meso-diaminopimelic acid, an essential component of bacterial cell walls.</text>
</comment>
<evidence type="ECO:0000259" key="16">
    <source>
        <dbReference type="Pfam" id="PF07687"/>
    </source>
</evidence>
<evidence type="ECO:0000256" key="13">
    <source>
        <dbReference type="ARBA" id="ARBA00031891"/>
    </source>
</evidence>
<dbReference type="Gene3D" id="3.40.630.10">
    <property type="entry name" value="Zn peptidases"/>
    <property type="match status" value="2"/>
</dbReference>
<feature type="binding site" evidence="15">
    <location>
        <position position="108"/>
    </location>
    <ligand>
        <name>Zn(2+)</name>
        <dbReference type="ChEBI" id="CHEBI:29105"/>
        <label>2</label>
    </ligand>
</feature>
<evidence type="ECO:0000256" key="10">
    <source>
        <dbReference type="ARBA" id="ARBA00022915"/>
    </source>
</evidence>
<dbReference type="STRING" id="1774970.AUC70_00815"/>
<evidence type="ECO:0000256" key="4">
    <source>
        <dbReference type="ARBA" id="ARBA00011921"/>
    </source>
</evidence>
<name>A0A1E3VPQ5_9HYPH</name>
<feature type="binding site" evidence="15">
    <location>
        <position position="108"/>
    </location>
    <ligand>
        <name>Zn(2+)</name>
        <dbReference type="ChEBI" id="CHEBI:29105"/>
        <label>1</label>
    </ligand>
</feature>
<keyword evidence="6 15" id="KW-0028">Amino-acid biosynthesis</keyword>
<dbReference type="Proteomes" id="UP000094172">
    <property type="component" value="Unassembled WGS sequence"/>
</dbReference>
<keyword evidence="8 15" id="KW-0378">Hydrolase</keyword>
<dbReference type="InterPro" id="IPR050072">
    <property type="entry name" value="Peptidase_M20A"/>
</dbReference>
<dbReference type="GO" id="GO:0009014">
    <property type="term" value="F:succinyl-diaminopimelate desuccinylase activity"/>
    <property type="evidence" value="ECO:0007669"/>
    <property type="project" value="UniProtKB-UniRule"/>
</dbReference>
<evidence type="ECO:0000313" key="18">
    <source>
        <dbReference type="Proteomes" id="UP000094172"/>
    </source>
</evidence>
<proteinExistence type="inferred from homology"/>
<evidence type="ECO:0000256" key="7">
    <source>
        <dbReference type="ARBA" id="ARBA00022723"/>
    </source>
</evidence>
<dbReference type="HAMAP" id="MF_01690">
    <property type="entry name" value="DapE"/>
    <property type="match status" value="1"/>
</dbReference>
<keyword evidence="9 15" id="KW-0862">Zinc</keyword>
<dbReference type="GO" id="GO:0009089">
    <property type="term" value="P:lysine biosynthetic process via diaminopimelate"/>
    <property type="evidence" value="ECO:0007669"/>
    <property type="project" value="UniProtKB-UniRule"/>
</dbReference>
<feature type="domain" description="Peptidase M20 dimerisation" evidence="16">
    <location>
        <begin position="185"/>
        <end position="287"/>
    </location>
</feature>
<feature type="binding site" evidence="15">
    <location>
        <position position="75"/>
    </location>
    <ligand>
        <name>Zn(2+)</name>
        <dbReference type="ChEBI" id="CHEBI:29105"/>
        <label>1</label>
    </ligand>
</feature>
<evidence type="ECO:0000256" key="9">
    <source>
        <dbReference type="ARBA" id="ARBA00022833"/>
    </source>
</evidence>
<dbReference type="NCBIfam" id="NF009557">
    <property type="entry name" value="PRK13009.1"/>
    <property type="match status" value="1"/>
</dbReference>
<evidence type="ECO:0000256" key="5">
    <source>
        <dbReference type="ARBA" id="ARBA00022391"/>
    </source>
</evidence>
<gene>
    <name evidence="15" type="primary">dapE</name>
    <name evidence="17" type="ORF">AUC70_00815</name>
</gene>
<feature type="active site" description="Proton acceptor" evidence="15">
    <location>
        <position position="143"/>
    </location>
</feature>
<evidence type="ECO:0000256" key="3">
    <source>
        <dbReference type="ARBA" id="ARBA00011738"/>
    </source>
</evidence>
<dbReference type="GO" id="GO:0019877">
    <property type="term" value="P:diaminopimelate biosynthetic process"/>
    <property type="evidence" value="ECO:0007669"/>
    <property type="project" value="UniProtKB-UniRule"/>
</dbReference>
<dbReference type="InterPro" id="IPR005941">
    <property type="entry name" value="DapE_proteobac"/>
</dbReference>
<reference evidence="17 18" key="1">
    <citation type="journal article" date="2016" name="Environ. Microbiol.">
        <title>New Methyloceanibacter diversity from North Sea sediments includes methanotroph containing solely the soluble methane monooxygenase.</title>
        <authorList>
            <person name="Vekeman B."/>
            <person name="Kerckhof F.M."/>
            <person name="Cremers G."/>
            <person name="de Vos P."/>
            <person name="Vandamme P."/>
            <person name="Boon N."/>
            <person name="Op den Camp H.J."/>
            <person name="Heylen K."/>
        </authorList>
    </citation>
    <scope>NUCLEOTIDE SEQUENCE [LARGE SCALE GENOMIC DNA]</scope>
    <source>
        <strain evidence="17 18">R-67176</strain>
    </source>
</reference>
<evidence type="ECO:0000256" key="1">
    <source>
        <dbReference type="ARBA" id="ARBA00005130"/>
    </source>
</evidence>
<dbReference type="EC" id="3.5.1.18" evidence="4 15"/>
<feature type="binding site" evidence="15">
    <location>
        <position position="361"/>
    </location>
    <ligand>
        <name>Zn(2+)</name>
        <dbReference type="ChEBI" id="CHEBI:29105"/>
        <label>2</label>
    </ligand>
</feature>
<accession>A0A1E3VPQ5</accession>
<evidence type="ECO:0000256" key="15">
    <source>
        <dbReference type="HAMAP-Rule" id="MF_01690"/>
    </source>
</evidence>
<comment type="caution">
    <text evidence="17">The sequence shown here is derived from an EMBL/GenBank/DDBJ whole genome shotgun (WGS) entry which is preliminary data.</text>
</comment>
<dbReference type="InterPro" id="IPR011650">
    <property type="entry name" value="Peptidase_M20_dimer"/>
</dbReference>
<keyword evidence="11 15" id="KW-0457">Lysine biosynthesis</keyword>
<comment type="similarity">
    <text evidence="2 15">Belongs to the peptidase M20A family. DapE subfamily.</text>
</comment>
<comment type="pathway">
    <text evidence="1 15">Amino-acid biosynthesis; L-lysine biosynthesis via DAP pathway; LL-2,6-diaminopimelate from (S)-tetrahydrodipicolinate (succinylase route): step 3/3.</text>
</comment>
<feature type="active site" evidence="15">
    <location>
        <position position="77"/>
    </location>
</feature>
<dbReference type="GO" id="GO:0008777">
    <property type="term" value="F:acetylornithine deacetylase activity"/>
    <property type="evidence" value="ECO:0007669"/>
    <property type="project" value="TreeGrafter"/>
</dbReference>
<dbReference type="SUPFAM" id="SSF53187">
    <property type="entry name" value="Zn-dependent exopeptidases"/>
    <property type="match status" value="1"/>
</dbReference>
<dbReference type="UniPathway" id="UPA00034">
    <property type="reaction ID" value="UER00021"/>
</dbReference>
<dbReference type="InterPro" id="IPR036264">
    <property type="entry name" value="Bact_exopeptidase_dim_dom"/>
</dbReference>
<evidence type="ECO:0000256" key="2">
    <source>
        <dbReference type="ARBA" id="ARBA00006746"/>
    </source>
</evidence>
<evidence type="ECO:0000256" key="12">
    <source>
        <dbReference type="ARBA" id="ARBA00023285"/>
    </source>
</evidence>
<evidence type="ECO:0000256" key="6">
    <source>
        <dbReference type="ARBA" id="ARBA00022605"/>
    </source>
</evidence>
<dbReference type="GO" id="GO:0008270">
    <property type="term" value="F:zinc ion binding"/>
    <property type="evidence" value="ECO:0007669"/>
    <property type="project" value="UniProtKB-UniRule"/>
</dbReference>
<dbReference type="GO" id="GO:0006526">
    <property type="term" value="P:L-arginine biosynthetic process"/>
    <property type="evidence" value="ECO:0007669"/>
    <property type="project" value="TreeGrafter"/>
</dbReference>
<organism evidence="17 18">
    <name type="scientific">Methyloceanibacter stevinii</name>
    <dbReference type="NCBI Taxonomy" id="1774970"/>
    <lineage>
        <taxon>Bacteria</taxon>
        <taxon>Pseudomonadati</taxon>
        <taxon>Pseudomonadota</taxon>
        <taxon>Alphaproteobacteria</taxon>
        <taxon>Hyphomicrobiales</taxon>
        <taxon>Hyphomicrobiaceae</taxon>
        <taxon>Methyloceanibacter</taxon>
    </lineage>
</organism>
<keyword evidence="18" id="KW-1185">Reference proteome</keyword>
<keyword evidence="12 15" id="KW-0170">Cobalt</keyword>
<dbReference type="CDD" id="cd03891">
    <property type="entry name" value="M20_DapE_proteobac"/>
    <property type="match status" value="1"/>
</dbReference>
<comment type="catalytic activity">
    <reaction evidence="14 15">
        <text>N-succinyl-(2S,6S)-2,6-diaminopimelate + H2O = (2S,6S)-2,6-diaminopimelate + succinate</text>
        <dbReference type="Rhea" id="RHEA:22608"/>
        <dbReference type="ChEBI" id="CHEBI:15377"/>
        <dbReference type="ChEBI" id="CHEBI:30031"/>
        <dbReference type="ChEBI" id="CHEBI:57609"/>
        <dbReference type="ChEBI" id="CHEBI:58087"/>
        <dbReference type="EC" id="3.5.1.18"/>
    </reaction>
</comment>
<protein>
    <recommendedName>
        <fullName evidence="5 15">Succinyl-diaminopimelate desuccinylase</fullName>
        <shortName evidence="15">SDAP desuccinylase</shortName>
        <ecNumber evidence="4 15">3.5.1.18</ecNumber>
    </recommendedName>
    <alternativeName>
        <fullName evidence="13 15">N-succinyl-LL-2,6-diaminoheptanedioate amidohydrolase</fullName>
    </alternativeName>
</protein>
<dbReference type="AlphaFoldDB" id="A0A1E3VPQ5"/>
<feature type="binding site" evidence="15">
    <location>
        <position position="144"/>
    </location>
    <ligand>
        <name>Zn(2+)</name>
        <dbReference type="ChEBI" id="CHEBI:29105"/>
        <label>2</label>
    </ligand>
</feature>
<dbReference type="InterPro" id="IPR002933">
    <property type="entry name" value="Peptidase_M20"/>
</dbReference>
<comment type="subunit">
    <text evidence="3 15">Homodimer.</text>
</comment>
<dbReference type="NCBIfam" id="TIGR01246">
    <property type="entry name" value="dapE_proteo"/>
    <property type="match status" value="1"/>
</dbReference>
<dbReference type="GO" id="GO:0050897">
    <property type="term" value="F:cobalt ion binding"/>
    <property type="evidence" value="ECO:0007669"/>
    <property type="project" value="UniProtKB-UniRule"/>
</dbReference>
<keyword evidence="7 15" id="KW-0479">Metal-binding</keyword>
<dbReference type="EMBL" id="LPWE01000010">
    <property type="protein sequence ID" value="ODR95508.1"/>
    <property type="molecule type" value="Genomic_DNA"/>
</dbReference>
<evidence type="ECO:0000256" key="11">
    <source>
        <dbReference type="ARBA" id="ARBA00023154"/>
    </source>
</evidence>
<dbReference type="PANTHER" id="PTHR43808:SF31">
    <property type="entry name" value="N-ACETYL-L-CITRULLINE DEACETYLASE"/>
    <property type="match status" value="1"/>
</dbReference>
<sequence length="401" mass="41871">MSSPAENAVAIAQDLIRCPSVTPADAGALDALDRPLAAAGFTCDRLTFGEDGTADVDNLVAHIGSGAPHLCFAGHTDVVPPGDESLWRHAPFSAAIADGRLFGRGASDMKGAVACFAAAAIDYVAERGGQLPGTISLLITGDEEGTAVNGTKKVLAWMEEAKLVPDHCLVGEPSNPAVLGEMIKIGRRGSLTGHLTVTGQQGHVAYPHLAANPVKGIVTALAKLYGTPLDSGSTHFSPSNLEVTSIDVGNPATNVIPARAEARFNIRFNDNHEAEALKAMLRGSIGAALADSELTFALDFAPHGDVFVTTPGALDELLSEAVTEFTGKTPVLSTGGGTSDARFIKDYCPVVEFGLTTETIHKTDENAALADLETLTAIYRRFIARYFETFGDGASEDNNGR</sequence>
<dbReference type="Pfam" id="PF01546">
    <property type="entry name" value="Peptidase_M20"/>
    <property type="match status" value="1"/>
</dbReference>
<evidence type="ECO:0000313" key="17">
    <source>
        <dbReference type="EMBL" id="ODR95508.1"/>
    </source>
</evidence>
<dbReference type="RefSeq" id="WP_069443722.1">
    <property type="nucleotide sequence ID" value="NZ_LPWE01000010.1"/>
</dbReference>
<comment type="cofactor">
    <cofactor evidence="15">
        <name>Zn(2+)</name>
        <dbReference type="ChEBI" id="CHEBI:29105"/>
    </cofactor>
    <cofactor evidence="15">
        <name>Co(2+)</name>
        <dbReference type="ChEBI" id="CHEBI:48828"/>
    </cofactor>
    <text evidence="15">Binds 2 Zn(2+) or Co(2+) ions per subunit.</text>
</comment>
<evidence type="ECO:0000256" key="14">
    <source>
        <dbReference type="ARBA" id="ARBA00051301"/>
    </source>
</evidence>
<dbReference type="Pfam" id="PF07687">
    <property type="entry name" value="M20_dimer"/>
    <property type="match status" value="1"/>
</dbReference>
<dbReference type="PANTHER" id="PTHR43808">
    <property type="entry name" value="ACETYLORNITHINE DEACETYLASE"/>
    <property type="match status" value="1"/>
</dbReference>
<feature type="binding site" evidence="15">
    <location>
        <position position="172"/>
    </location>
    <ligand>
        <name>Zn(2+)</name>
        <dbReference type="ChEBI" id="CHEBI:29105"/>
        <label>1</label>
    </ligand>
</feature>
<evidence type="ECO:0000256" key="8">
    <source>
        <dbReference type="ARBA" id="ARBA00022801"/>
    </source>
</evidence>
<keyword evidence="10 15" id="KW-0220">Diaminopimelate biosynthesis</keyword>
<dbReference type="SUPFAM" id="SSF55031">
    <property type="entry name" value="Bacterial exopeptidase dimerisation domain"/>
    <property type="match status" value="1"/>
</dbReference>